<comment type="caution">
    <text evidence="4">The sequence shown here is derived from an EMBL/GenBank/DDBJ whole genome shotgun (WGS) entry which is preliminary data.</text>
</comment>
<name>A0ABR1YK30_9PEZI</name>
<gene>
    <name evidence="4" type="ORF">HDK90DRAFT_416013</name>
</gene>
<keyword evidence="5" id="KW-1185">Reference proteome</keyword>
<dbReference type="InterPro" id="IPR041628">
    <property type="entry name" value="ChlI/MoxR_AAA_lid"/>
</dbReference>
<dbReference type="InterPro" id="IPR052041">
    <property type="entry name" value="Nucleic_acid_metab_PIN/TRAM"/>
</dbReference>
<proteinExistence type="predicted"/>
<protein>
    <recommendedName>
        <fullName evidence="1">magnesium chelatase</fullName>
        <ecNumber evidence="1">6.6.1.1</ecNumber>
    </recommendedName>
</protein>
<evidence type="ECO:0000256" key="1">
    <source>
        <dbReference type="ARBA" id="ARBA00012825"/>
    </source>
</evidence>
<dbReference type="EMBL" id="JBBWRZ010000007">
    <property type="protein sequence ID" value="KAK8231975.1"/>
    <property type="molecule type" value="Genomic_DNA"/>
</dbReference>
<evidence type="ECO:0000313" key="4">
    <source>
        <dbReference type="EMBL" id="KAK8231975.1"/>
    </source>
</evidence>
<evidence type="ECO:0000313" key="5">
    <source>
        <dbReference type="Proteomes" id="UP001492380"/>
    </source>
</evidence>
<comment type="pathway">
    <text evidence="2">Porphyrin-containing compound metabolism.</text>
</comment>
<reference evidence="4 5" key="1">
    <citation type="submission" date="2024-04" db="EMBL/GenBank/DDBJ databases">
        <title>Phyllosticta paracitricarpa is synonymous to the EU quarantine fungus P. citricarpa based on phylogenomic analyses.</title>
        <authorList>
            <consortium name="Lawrence Berkeley National Laboratory"/>
            <person name="Van Ingen-Buijs V.A."/>
            <person name="Van Westerhoven A.C."/>
            <person name="Haridas S."/>
            <person name="Skiadas P."/>
            <person name="Martin F."/>
            <person name="Groenewald J.Z."/>
            <person name="Crous P.W."/>
            <person name="Seidl M.F."/>
        </authorList>
    </citation>
    <scope>NUCLEOTIDE SEQUENCE [LARGE SCALE GENOMIC DNA]</scope>
    <source>
        <strain evidence="4 5">CBS 123374</strain>
    </source>
</reference>
<feature type="domain" description="ChlI/MoxR AAA lid" evidence="3">
    <location>
        <begin position="282"/>
        <end position="342"/>
    </location>
</feature>
<dbReference type="Proteomes" id="UP001492380">
    <property type="component" value="Unassembled WGS sequence"/>
</dbReference>
<sequence>MDHDAVADKVHSLSNLELAALLCLVAEQHCIVEADPSQLDAVAQELQVITTNVFGLSSAVLDCSDKTTVDHFGNDLLVDDNGDDSSYFSHVPPHSRLVSLLPQTLLLLPPPPALSERPFSPLESTKSIANIVIAKNLNQSRSQVHIQALELIRNKRIYTRNAVHAAPKRFVFVALLTPDSTDQLDVHLRDQIFISHYHQPEDGLPNLEDAGYVDDDAASLASVVRPSTPLLWPRRKPTRALSYLMCAALICRQEISSLTKRIPHIRFSSEVRAYLQNIVVFMRLHRAVAGGVSPQATRHFELLVRALAPLHGLDFVTPSLVALAARKIYPHRIVLTTPENERSLQWGSDIEAVRQMLDGVVVEDVIDDVLAQVEVPL</sequence>
<dbReference type="PANTHER" id="PTHR11603">
    <property type="entry name" value="AAA FAMILY ATPASE"/>
    <property type="match status" value="1"/>
</dbReference>
<dbReference type="Pfam" id="PF17863">
    <property type="entry name" value="AAA_lid_2"/>
    <property type="match status" value="1"/>
</dbReference>
<dbReference type="EC" id="6.6.1.1" evidence="1"/>
<dbReference type="PANTHER" id="PTHR11603:SF132">
    <property type="entry name" value="C2H2-TYPE DOMAIN-CONTAINING PROTEIN"/>
    <property type="match status" value="1"/>
</dbReference>
<dbReference type="Gene3D" id="1.10.8.80">
    <property type="entry name" value="Magnesium chelatase subunit I, C-Terminal domain"/>
    <property type="match status" value="1"/>
</dbReference>
<accession>A0ABR1YK30</accession>
<evidence type="ECO:0000256" key="2">
    <source>
        <dbReference type="ARBA" id="ARBA00023444"/>
    </source>
</evidence>
<evidence type="ECO:0000259" key="3">
    <source>
        <dbReference type="Pfam" id="PF17863"/>
    </source>
</evidence>
<organism evidence="4 5">
    <name type="scientific">Phyllosticta capitalensis</name>
    <dbReference type="NCBI Taxonomy" id="121624"/>
    <lineage>
        <taxon>Eukaryota</taxon>
        <taxon>Fungi</taxon>
        <taxon>Dikarya</taxon>
        <taxon>Ascomycota</taxon>
        <taxon>Pezizomycotina</taxon>
        <taxon>Dothideomycetes</taxon>
        <taxon>Dothideomycetes incertae sedis</taxon>
        <taxon>Botryosphaeriales</taxon>
        <taxon>Phyllostictaceae</taxon>
        <taxon>Phyllosticta</taxon>
    </lineage>
</organism>